<dbReference type="Proteomes" id="UP001240639">
    <property type="component" value="Unassembled WGS sequence"/>
</dbReference>
<sequence>MTWPLAVVIIVMMVVVGKVMAAKYRAQGGIITDRKGNQHWIGPGASSVDTEDKVQTKREVEDLRERIKVLERIATEGNSLDAAETKRISAEIEALRDKQAD</sequence>
<comment type="caution">
    <text evidence="1">The sequence shown here is derived from an EMBL/GenBank/DDBJ whole genome shotgun (WGS) entry which is preliminary data.</text>
</comment>
<dbReference type="EMBL" id="JAVAIM010000001">
    <property type="protein sequence ID" value="MDP4575938.1"/>
    <property type="molecule type" value="Genomic_DNA"/>
</dbReference>
<gene>
    <name evidence="1" type="ORF">Q9K02_12370</name>
</gene>
<reference evidence="1 2" key="1">
    <citation type="submission" date="2023-08" db="EMBL/GenBank/DDBJ databases">
        <title>genomic of G39.</title>
        <authorList>
            <person name="Wang Y."/>
        </authorList>
    </citation>
    <scope>NUCLEOTIDE SEQUENCE [LARGE SCALE GENOMIC DNA]</scope>
    <source>
        <strain evidence="1 2">G39</strain>
    </source>
</reference>
<name>A0ABT9HS06_9SPHN</name>
<dbReference type="RefSeq" id="WP_305933172.1">
    <property type="nucleotide sequence ID" value="NZ_JAVAIM010000001.1"/>
</dbReference>
<organism evidence="1 2">
    <name type="scientific">Qipengyuania profundimaris</name>
    <dbReference type="NCBI Taxonomy" id="3067652"/>
    <lineage>
        <taxon>Bacteria</taxon>
        <taxon>Pseudomonadati</taxon>
        <taxon>Pseudomonadota</taxon>
        <taxon>Alphaproteobacteria</taxon>
        <taxon>Sphingomonadales</taxon>
        <taxon>Erythrobacteraceae</taxon>
        <taxon>Qipengyuania</taxon>
    </lineage>
</organism>
<evidence type="ECO:0000313" key="2">
    <source>
        <dbReference type="Proteomes" id="UP001240639"/>
    </source>
</evidence>
<accession>A0ABT9HS06</accession>
<proteinExistence type="predicted"/>
<evidence type="ECO:0000313" key="1">
    <source>
        <dbReference type="EMBL" id="MDP4575938.1"/>
    </source>
</evidence>
<protein>
    <submittedName>
        <fullName evidence="1">Uncharacterized protein</fullName>
    </submittedName>
</protein>
<keyword evidence="2" id="KW-1185">Reference proteome</keyword>